<proteinExistence type="predicted"/>
<dbReference type="SUPFAM" id="SSF53448">
    <property type="entry name" value="Nucleotide-diphospho-sugar transferases"/>
    <property type="match status" value="1"/>
</dbReference>
<dbReference type="InterPro" id="IPR025877">
    <property type="entry name" value="MobA-like_NTP_Trfase"/>
</dbReference>
<dbReference type="GO" id="GO:0016779">
    <property type="term" value="F:nucleotidyltransferase activity"/>
    <property type="evidence" value="ECO:0007669"/>
    <property type="project" value="UniProtKB-ARBA"/>
</dbReference>
<organism evidence="3 4">
    <name type="scientific">Phytopseudomonas daroniae</name>
    <dbReference type="NCBI Taxonomy" id="2487519"/>
    <lineage>
        <taxon>Bacteria</taxon>
        <taxon>Pseudomonadati</taxon>
        <taxon>Pseudomonadota</taxon>
        <taxon>Gammaproteobacteria</taxon>
        <taxon>Pseudomonadales</taxon>
        <taxon>Pseudomonadaceae</taxon>
        <taxon>Phytopseudomonas</taxon>
    </lineage>
</organism>
<accession>A0A4Q9QRH9</accession>
<dbReference type="PANTHER" id="PTHR43777:SF1">
    <property type="entry name" value="MOLYBDENUM COFACTOR CYTIDYLYLTRANSFERASE"/>
    <property type="match status" value="1"/>
</dbReference>
<keyword evidence="1" id="KW-0460">Magnesium</keyword>
<dbReference type="InterPro" id="IPR029044">
    <property type="entry name" value="Nucleotide-diphossugar_trans"/>
</dbReference>
<comment type="caution">
    <text evidence="3">The sequence shown here is derived from an EMBL/GenBank/DDBJ whole genome shotgun (WGS) entry which is preliminary data.</text>
</comment>
<gene>
    <name evidence="3" type="ORF">DNK06_04940</name>
</gene>
<evidence type="ECO:0000259" key="2">
    <source>
        <dbReference type="Pfam" id="PF12804"/>
    </source>
</evidence>
<keyword evidence="4" id="KW-1185">Reference proteome</keyword>
<dbReference type="Pfam" id="PF12804">
    <property type="entry name" value="NTP_transf_3"/>
    <property type="match status" value="1"/>
</dbReference>
<dbReference type="EMBL" id="QJUI01000003">
    <property type="protein sequence ID" value="TBU82906.1"/>
    <property type="molecule type" value="Genomic_DNA"/>
</dbReference>
<dbReference type="AlphaFoldDB" id="A0A4Q9QRH9"/>
<protein>
    <submittedName>
        <fullName evidence="3">Molybdopterin-guanine dinucleotide biosynthesis protein MobA</fullName>
    </submittedName>
</protein>
<dbReference type="Proteomes" id="UP000292302">
    <property type="component" value="Unassembled WGS sequence"/>
</dbReference>
<evidence type="ECO:0000313" key="4">
    <source>
        <dbReference type="Proteomes" id="UP000292302"/>
    </source>
</evidence>
<dbReference type="PANTHER" id="PTHR43777">
    <property type="entry name" value="MOLYBDENUM COFACTOR CYTIDYLYLTRANSFERASE"/>
    <property type="match status" value="1"/>
</dbReference>
<dbReference type="Gene3D" id="3.90.550.10">
    <property type="entry name" value="Spore Coat Polysaccharide Biosynthesis Protein SpsA, Chain A"/>
    <property type="match status" value="2"/>
</dbReference>
<evidence type="ECO:0000256" key="1">
    <source>
        <dbReference type="ARBA" id="ARBA00022842"/>
    </source>
</evidence>
<dbReference type="OrthoDB" id="5298023at2"/>
<name>A0A4Q9QRH9_9GAMM</name>
<feature type="domain" description="MobA-like NTP transferase" evidence="2">
    <location>
        <begin position="12"/>
        <end position="151"/>
    </location>
</feature>
<sequence>MVPNSLVNSLVVIVLAAGRGSRFRASGGTTSKLQADLHGKPILEHVLAAVERSGLGVHVVHSARGDGMADSIAEGVRATANASGWLVLPGDLPLVTAQSIRSVAAALVDNLVVVPVSSGEKGHPVGFGRECFDELVALSGEAGAVSIVRRYRAEGRVLQLEVNDPGILTDIDTLEDLQRVRGLLEASVQFRGSGEQV</sequence>
<dbReference type="CDD" id="cd04182">
    <property type="entry name" value="GT_2_like_f"/>
    <property type="match status" value="1"/>
</dbReference>
<evidence type="ECO:0000313" key="3">
    <source>
        <dbReference type="EMBL" id="TBU82906.1"/>
    </source>
</evidence>
<reference evidence="3 4" key="1">
    <citation type="submission" date="2018-06" db="EMBL/GenBank/DDBJ databases">
        <title>Three novel Pseudomonas species isolated from symptomatic oak.</title>
        <authorList>
            <person name="Bueno-Gonzalez V."/>
            <person name="Brady C."/>
        </authorList>
    </citation>
    <scope>NUCLEOTIDE SEQUENCE [LARGE SCALE GENOMIC DNA]</scope>
    <source>
        <strain evidence="3 4">P9A</strain>
    </source>
</reference>